<dbReference type="PANTHER" id="PTHR43046">
    <property type="entry name" value="GDP-MANNOSE MANNOSYL HYDROLASE"/>
    <property type="match status" value="1"/>
</dbReference>
<keyword evidence="2" id="KW-0378">Hydrolase</keyword>
<comment type="cofactor">
    <cofactor evidence="1">
        <name>Mg(2+)</name>
        <dbReference type="ChEBI" id="CHEBI:18420"/>
    </cofactor>
</comment>
<proteinExistence type="predicted"/>
<dbReference type="InterPro" id="IPR020084">
    <property type="entry name" value="NUDIX_hydrolase_CS"/>
</dbReference>
<evidence type="ECO:0000256" key="3">
    <source>
        <dbReference type="SAM" id="MobiDB-lite"/>
    </source>
</evidence>
<organism evidence="5 6">
    <name type="scientific">Nocardia mangyaensis</name>
    <dbReference type="NCBI Taxonomy" id="2213200"/>
    <lineage>
        <taxon>Bacteria</taxon>
        <taxon>Bacillati</taxon>
        <taxon>Actinomycetota</taxon>
        <taxon>Actinomycetes</taxon>
        <taxon>Mycobacteriales</taxon>
        <taxon>Nocardiaceae</taxon>
        <taxon>Nocardia</taxon>
    </lineage>
</organism>
<dbReference type="SUPFAM" id="SSF55811">
    <property type="entry name" value="Nudix"/>
    <property type="match status" value="1"/>
</dbReference>
<dbReference type="AlphaFoldDB" id="A0A1J0VYJ0"/>
<accession>A0A1J0VYJ0</accession>
<reference evidence="5" key="1">
    <citation type="submission" date="2016-11" db="EMBL/GenBank/DDBJ databases">
        <authorList>
            <person name="Jaros S."/>
            <person name="Januszkiewicz K."/>
            <person name="Wedrychowicz H."/>
        </authorList>
    </citation>
    <scope>NUCLEOTIDE SEQUENCE [LARGE SCALE GENOMIC DNA]</scope>
    <source>
        <strain evidence="5">Y48</strain>
    </source>
</reference>
<evidence type="ECO:0000313" key="6">
    <source>
        <dbReference type="Proteomes" id="UP000183810"/>
    </source>
</evidence>
<dbReference type="OrthoDB" id="9814308at2"/>
<evidence type="ECO:0000259" key="4">
    <source>
        <dbReference type="PROSITE" id="PS51462"/>
    </source>
</evidence>
<sequence length="221" mass="24128">MVDPPRTIVHREWTVYDGQPWLHVTCNEITTPDGISRSHHAIRLNTVVTVIAVDDHARVLLMRRHRWIVDTIGLESPGGIVDDGEDPHACARRELLEETGFEIGPLELIADLEPMPGLVHTRHLVFLGRDPRQAAEPTDGEEASQLMWIPLSHTADLLAHGELLGTGTAVGMLTAAAILARPVAADSERSRDTTNTELVTTRKSSPALVRSSSPGTDSSVR</sequence>
<dbReference type="Pfam" id="PF00293">
    <property type="entry name" value="NUDIX"/>
    <property type="match status" value="1"/>
</dbReference>
<evidence type="ECO:0000256" key="1">
    <source>
        <dbReference type="ARBA" id="ARBA00001946"/>
    </source>
</evidence>
<protein>
    <recommendedName>
        <fullName evidence="4">Nudix hydrolase domain-containing protein</fullName>
    </recommendedName>
</protein>
<evidence type="ECO:0000256" key="2">
    <source>
        <dbReference type="ARBA" id="ARBA00022801"/>
    </source>
</evidence>
<dbReference type="EMBL" id="CP018082">
    <property type="protein sequence ID" value="APE37131.1"/>
    <property type="molecule type" value="Genomic_DNA"/>
</dbReference>
<dbReference type="PROSITE" id="PS51462">
    <property type="entry name" value="NUDIX"/>
    <property type="match status" value="1"/>
</dbReference>
<dbReference type="KEGG" id="nsl:BOX37_27975"/>
<feature type="compositionally biased region" description="Polar residues" evidence="3">
    <location>
        <begin position="195"/>
        <end position="221"/>
    </location>
</feature>
<name>A0A1J0VYJ0_9NOCA</name>
<dbReference type="GO" id="GO:0016787">
    <property type="term" value="F:hydrolase activity"/>
    <property type="evidence" value="ECO:0007669"/>
    <property type="project" value="UniProtKB-KW"/>
</dbReference>
<dbReference type="PROSITE" id="PS00893">
    <property type="entry name" value="NUDIX_BOX"/>
    <property type="match status" value="1"/>
</dbReference>
<dbReference type="InterPro" id="IPR000086">
    <property type="entry name" value="NUDIX_hydrolase_dom"/>
</dbReference>
<dbReference type="Gene3D" id="3.90.79.10">
    <property type="entry name" value="Nucleoside Triphosphate Pyrophosphohydrolase"/>
    <property type="match status" value="1"/>
</dbReference>
<keyword evidence="6" id="KW-1185">Reference proteome</keyword>
<dbReference type="CDD" id="cd03424">
    <property type="entry name" value="NUDIX_ADPRase_Nudt5_UGPPase_Nudt14"/>
    <property type="match status" value="1"/>
</dbReference>
<dbReference type="Proteomes" id="UP000183810">
    <property type="component" value="Chromosome"/>
</dbReference>
<feature type="region of interest" description="Disordered" evidence="3">
    <location>
        <begin position="183"/>
        <end position="221"/>
    </location>
</feature>
<gene>
    <name evidence="5" type="ORF">BOX37_27975</name>
</gene>
<evidence type="ECO:0000313" key="5">
    <source>
        <dbReference type="EMBL" id="APE37131.1"/>
    </source>
</evidence>
<dbReference type="InterPro" id="IPR015797">
    <property type="entry name" value="NUDIX_hydrolase-like_dom_sf"/>
</dbReference>
<feature type="domain" description="Nudix hydrolase" evidence="4">
    <location>
        <begin position="43"/>
        <end position="171"/>
    </location>
</feature>
<dbReference type="PANTHER" id="PTHR43046:SF14">
    <property type="entry name" value="MUTT_NUDIX FAMILY PROTEIN"/>
    <property type="match status" value="1"/>
</dbReference>